<keyword evidence="2" id="KW-1185">Reference proteome</keyword>
<dbReference type="InParanoid" id="A0A2J6SGB6"/>
<dbReference type="GeneID" id="36590177"/>
<evidence type="ECO:0000313" key="1">
    <source>
        <dbReference type="EMBL" id="PMD49821.1"/>
    </source>
</evidence>
<sequence>MGSAIGLAVATSILNTYLRSHLSRFLSAPELSSLLQNTQNVSTLSVEKQELVRRVFGEGYNLQFRIATGVAGAQFFAAGVMWGRRNVV</sequence>
<name>A0A2J6SGB6_9HELO</name>
<dbReference type="RefSeq" id="XP_024726725.1">
    <property type="nucleotide sequence ID" value="XM_024882100.1"/>
</dbReference>
<dbReference type="EMBL" id="KZ613919">
    <property type="protein sequence ID" value="PMD49821.1"/>
    <property type="molecule type" value="Genomic_DNA"/>
</dbReference>
<reference evidence="1 2" key="1">
    <citation type="submission" date="2016-04" db="EMBL/GenBank/DDBJ databases">
        <title>A degradative enzymes factory behind the ericoid mycorrhizal symbiosis.</title>
        <authorList>
            <consortium name="DOE Joint Genome Institute"/>
            <person name="Martino E."/>
            <person name="Morin E."/>
            <person name="Grelet G."/>
            <person name="Kuo A."/>
            <person name="Kohler A."/>
            <person name="Daghino S."/>
            <person name="Barry K."/>
            <person name="Choi C."/>
            <person name="Cichocki N."/>
            <person name="Clum A."/>
            <person name="Copeland A."/>
            <person name="Hainaut M."/>
            <person name="Haridas S."/>
            <person name="Labutti K."/>
            <person name="Lindquist E."/>
            <person name="Lipzen A."/>
            <person name="Khouja H.-R."/>
            <person name="Murat C."/>
            <person name="Ohm R."/>
            <person name="Olson A."/>
            <person name="Spatafora J."/>
            <person name="Veneault-Fourrey C."/>
            <person name="Henrissat B."/>
            <person name="Grigoriev I."/>
            <person name="Martin F."/>
            <person name="Perotto S."/>
        </authorList>
    </citation>
    <scope>NUCLEOTIDE SEQUENCE [LARGE SCALE GENOMIC DNA]</scope>
    <source>
        <strain evidence="1 2">E</strain>
    </source>
</reference>
<accession>A0A2J6SGB6</accession>
<proteinExistence type="predicted"/>
<evidence type="ECO:0000313" key="2">
    <source>
        <dbReference type="Proteomes" id="UP000235371"/>
    </source>
</evidence>
<dbReference type="Proteomes" id="UP000235371">
    <property type="component" value="Unassembled WGS sequence"/>
</dbReference>
<dbReference type="AlphaFoldDB" id="A0A2J6SGB6"/>
<protein>
    <submittedName>
        <fullName evidence="1">Uncharacterized protein</fullName>
    </submittedName>
</protein>
<dbReference type="OrthoDB" id="440553at2759"/>
<gene>
    <name evidence="1" type="ORF">K444DRAFT_622442</name>
</gene>
<organism evidence="1 2">
    <name type="scientific">Hyaloscypha bicolor E</name>
    <dbReference type="NCBI Taxonomy" id="1095630"/>
    <lineage>
        <taxon>Eukaryota</taxon>
        <taxon>Fungi</taxon>
        <taxon>Dikarya</taxon>
        <taxon>Ascomycota</taxon>
        <taxon>Pezizomycotina</taxon>
        <taxon>Leotiomycetes</taxon>
        <taxon>Helotiales</taxon>
        <taxon>Hyaloscyphaceae</taxon>
        <taxon>Hyaloscypha</taxon>
        <taxon>Hyaloscypha bicolor</taxon>
    </lineage>
</organism>